<dbReference type="SMART" id="SM00355">
    <property type="entry name" value="ZnF_C2H2"/>
    <property type="match status" value="7"/>
</dbReference>
<dbReference type="GeneID" id="114451881"/>
<feature type="compositionally biased region" description="Basic and acidic residues" evidence="1">
    <location>
        <begin position="705"/>
        <end position="721"/>
    </location>
</feature>
<protein>
    <submittedName>
        <fullName evidence="4">Uncharacterized protein LOC114451881 isoform X1</fullName>
    </submittedName>
</protein>
<evidence type="ECO:0000259" key="2">
    <source>
        <dbReference type="PROSITE" id="PS00028"/>
    </source>
</evidence>
<feature type="compositionally biased region" description="Polar residues" evidence="1">
    <location>
        <begin position="692"/>
        <end position="704"/>
    </location>
</feature>
<feature type="compositionally biased region" description="Polar residues" evidence="1">
    <location>
        <begin position="1246"/>
        <end position="1266"/>
    </location>
</feature>
<feature type="compositionally biased region" description="Polar residues" evidence="1">
    <location>
        <begin position="1666"/>
        <end position="1701"/>
    </location>
</feature>
<name>A0A6P7KB45_9TELE</name>
<dbReference type="InParanoid" id="A0A6P7KB45"/>
<proteinExistence type="predicted"/>
<evidence type="ECO:0000313" key="4">
    <source>
        <dbReference type="RefSeq" id="XP_028286639.1"/>
    </source>
</evidence>
<feature type="compositionally biased region" description="Basic and acidic residues" evidence="1">
    <location>
        <begin position="678"/>
        <end position="691"/>
    </location>
</feature>
<feature type="region of interest" description="Disordered" evidence="1">
    <location>
        <begin position="1188"/>
        <end position="1218"/>
    </location>
</feature>
<feature type="compositionally biased region" description="Polar residues" evidence="1">
    <location>
        <begin position="1011"/>
        <end position="1029"/>
    </location>
</feature>
<feature type="compositionally biased region" description="Low complexity" evidence="1">
    <location>
        <begin position="1047"/>
        <end position="1057"/>
    </location>
</feature>
<dbReference type="PROSITE" id="PS00028">
    <property type="entry name" value="ZINC_FINGER_C2H2_1"/>
    <property type="match status" value="1"/>
</dbReference>
<feature type="domain" description="C2H2-type" evidence="2">
    <location>
        <begin position="352"/>
        <end position="374"/>
    </location>
</feature>
<feature type="compositionally biased region" description="Basic and acidic residues" evidence="1">
    <location>
        <begin position="1458"/>
        <end position="1474"/>
    </location>
</feature>
<feature type="region of interest" description="Disordered" evidence="1">
    <location>
        <begin position="1535"/>
        <end position="1560"/>
    </location>
</feature>
<sequence>MDCQVCLIRCDRMVQFKTHMRSPLHQQKCKEVFPEGVFKSKSGFLPYVVFMDSLGQEKITDPIVGMSMLSLCFCPESRISFYLCHVCEEVCPPSTIISHITSGSHYVNYSNYTDPNILFYAWIPSNSNMGFLRRNAKWMSKNERGNLKMLHLPENLINQLHSSGSYSKVMSVLSGNEKLLKQIKASQPKRTMIQTYLKNKSKSHPLVGMQHIVECICAGPHEKRHYLCTLCKLTVTTNQIIKHVLSFDHIHWFFKEWHPSTLRPKGCYKEGSATFSSMIVDLSQQANKIHEAESNDMKEVNLQPAEFDSVNFTSYTEALTKLESIKKLNLTTSIKPGNKLVSLYPGLLILQCQNCGFSFLTISQYVQHLSERKHNKMLRKFGQCFDSCNKAGFHSGMYSLIKDNCSSQKLPVGTSLVVTCASTRVQTENFCVCFACEDSFQESYLKQHLNSQKHLIYTLLHLNPWRLPFAWKNLPDNSVLRTMALEEERKGGGTDMTLMVFDIPSAIYCNLYSATFATVVKRLPYKVLSRGVPESETYTKLQQKEKFPLLGCHFMVKYINTDEKVGYLCLLCKRKLLVGEWCAHAFSLEHVKTFLTCFHPDSLNSSTDNTEGLLDLAKQAMCFHKTSHVQTIQLYRPIWEPCDYNTLKHILASVKRRESAEKLEPPIVPQGKLVPRGTLKEVHKDSVRDSSLENSADNEGNGQTVEKKDKETPTQSDKETNRGISEIQGLDEKKNSGETCKITPKTEPSGEIPKPAQKRPRSTSEKPQEDIPPEEEEDAEREIGHKRQRLSFKVPCEEPPEVSSSEQTESTTADMEHQTATAGLEKGSLFECRCDKHDTMYFCMSCSMKLTKTEVVGHVAGPGHHEVTPVIVNVDEEVYSIISKQSFKSAIQTLKAQPLCGWTCSSASAPFGGKAGDTSVSLHYQHSAFGKDKMEVVKMNISDNDSDDSTAVASMPAITNTTEVTCESNKDGTRTHVKVSAGTTHTGLTVSRGRNDTSSLCSQVASRMHKTTVTEASANTADVKNSVGSKANAAPHSNKNKRPAAPHPATATTMPAMPEHKKPTKEPSHTSTKPRDKLPVVGVNQLIKVKCGDKRQVYCQLCSVKLNESSHVSDEAHQYKYVKMVYPGWSAKPSEMESKFKRTVIELGEKEKDRSHTKEVEVTSEVYKELAALPQEKAIEKLKEMLRQKRTREAVISSPCEVTSSDDTHNPSEQQNKKQDQLLAQILVENPNGGRYKLSDPRSARTEQPNQSNTRDNLPVPSSLSASKEPPRISLVAGVKSKDSSHLFWYLKVKVLDSKIIIGMNYVWECRGVSLDPFYLCESCEETISLSDICHHMVGQDHQVCYLKKWQSQFLWPFQQSDLPLQMKLTFFNVITRMLSMRESFHKADAQVILLQQELYESVRKSSFSEALNKVKRIKQQQNGGCSAVNEPQQELIKHMEEFLSTQVWPFETQAPDQESHNATHKTEKPHEEEATVQLDRVTERSVNCSVPKADCAVESWSNISLHPELTQPKPMETPQIEVNETAVHSSFFTANQDISQNPTLSSKDKNPPTRKMSADTSAETLGLLQPLAEGSSELTAVNPAVSPLLPFPAEKEPRSDKQKTFSVDLQSFARVISHFIGKTTQSKAPDNAECNDSAASKLLERTESTCNSVSSVAATTADPKPQQSVLEEVSQSISSSAATDPNPGQTWQLHSNTQTDGIRDDQLPINTIVTSRKHLKNHNFMGSYIRQDLTEGNTATQANFSAVPSLPSDTPAAPYSRMANVPGQYPGYLYSESVKGYTATATCTAYTGSSYPPVSTTTRECYTNQVYQPQWPNYFGVQSYMGGFAAAMPLVSVSPATPQIQPMQQVQQSEQVQQMQDYS</sequence>
<dbReference type="RefSeq" id="XP_028286639.1">
    <property type="nucleotide sequence ID" value="XM_028430838.1"/>
</dbReference>
<evidence type="ECO:0000256" key="1">
    <source>
        <dbReference type="SAM" id="MobiDB-lite"/>
    </source>
</evidence>
<feature type="region of interest" description="Disordered" evidence="1">
    <location>
        <begin position="1456"/>
        <end position="1476"/>
    </location>
</feature>
<organism evidence="3 4">
    <name type="scientific">Parambassis ranga</name>
    <name type="common">Indian glassy fish</name>
    <dbReference type="NCBI Taxonomy" id="210632"/>
    <lineage>
        <taxon>Eukaryota</taxon>
        <taxon>Metazoa</taxon>
        <taxon>Chordata</taxon>
        <taxon>Craniata</taxon>
        <taxon>Vertebrata</taxon>
        <taxon>Euteleostomi</taxon>
        <taxon>Actinopterygii</taxon>
        <taxon>Neopterygii</taxon>
        <taxon>Teleostei</taxon>
        <taxon>Neoteleostei</taxon>
        <taxon>Acanthomorphata</taxon>
        <taxon>Ovalentaria</taxon>
        <taxon>Ambassidae</taxon>
        <taxon>Parambassis</taxon>
    </lineage>
</organism>
<feature type="region of interest" description="Disordered" evidence="1">
    <location>
        <begin position="1655"/>
        <end position="1704"/>
    </location>
</feature>
<feature type="region of interest" description="Disordered" evidence="1">
    <location>
        <begin position="1011"/>
        <end position="1078"/>
    </location>
</feature>
<dbReference type="InterPro" id="IPR013087">
    <property type="entry name" value="Znf_C2H2_type"/>
</dbReference>
<feature type="region of interest" description="Disordered" evidence="1">
    <location>
        <begin position="658"/>
        <end position="817"/>
    </location>
</feature>
<reference evidence="4" key="1">
    <citation type="submission" date="2025-08" db="UniProtKB">
        <authorList>
            <consortium name="RefSeq"/>
        </authorList>
    </citation>
    <scope>IDENTIFICATION</scope>
</reference>
<feature type="compositionally biased region" description="Acidic residues" evidence="1">
    <location>
        <begin position="771"/>
        <end position="780"/>
    </location>
</feature>
<gene>
    <name evidence="4" type="primary">LOC114451881</name>
</gene>
<feature type="compositionally biased region" description="Polar residues" evidence="1">
    <location>
        <begin position="1535"/>
        <end position="1546"/>
    </location>
</feature>
<feature type="compositionally biased region" description="Low complexity" evidence="1">
    <location>
        <begin position="801"/>
        <end position="812"/>
    </location>
</feature>
<feature type="region of interest" description="Disordered" evidence="1">
    <location>
        <begin position="1233"/>
        <end position="1268"/>
    </location>
</feature>
<dbReference type="OrthoDB" id="8918794at2759"/>
<keyword evidence="3" id="KW-1185">Reference proteome</keyword>
<feature type="compositionally biased region" description="Basic and acidic residues" evidence="1">
    <location>
        <begin position="1058"/>
        <end position="1078"/>
    </location>
</feature>
<feature type="compositionally biased region" description="Basic and acidic residues" evidence="1">
    <location>
        <begin position="1206"/>
        <end position="1218"/>
    </location>
</feature>
<accession>A0A6P7KB45</accession>
<evidence type="ECO:0000313" key="3">
    <source>
        <dbReference type="Proteomes" id="UP000515145"/>
    </source>
</evidence>
<dbReference type="Proteomes" id="UP000515145">
    <property type="component" value="Chromosome 2"/>
</dbReference>